<reference evidence="11 12" key="1">
    <citation type="submission" date="2018-08" db="EMBL/GenBank/DDBJ databases">
        <title>A genome reference for cultivated species of the human gut microbiota.</title>
        <authorList>
            <person name="Zou Y."/>
            <person name="Xue W."/>
            <person name="Luo G."/>
        </authorList>
    </citation>
    <scope>NUCLEOTIDE SEQUENCE [LARGE SCALE GENOMIC DNA]</scope>
    <source>
        <strain evidence="11 12">AM18-14LB</strain>
    </source>
</reference>
<evidence type="ECO:0000256" key="9">
    <source>
        <dbReference type="RuleBase" id="RU363032"/>
    </source>
</evidence>
<evidence type="ECO:0000259" key="10">
    <source>
        <dbReference type="PROSITE" id="PS50928"/>
    </source>
</evidence>
<comment type="similarity">
    <text evidence="2">Belongs to the binding-protein-dependent transport system permease family. CysTW subfamily.</text>
</comment>
<keyword evidence="5" id="KW-0592">Phosphate transport</keyword>
<organism evidence="11 12">
    <name type="scientific">Bacteroides uniformis</name>
    <dbReference type="NCBI Taxonomy" id="820"/>
    <lineage>
        <taxon>Bacteria</taxon>
        <taxon>Pseudomonadati</taxon>
        <taxon>Bacteroidota</taxon>
        <taxon>Bacteroidia</taxon>
        <taxon>Bacteroidales</taxon>
        <taxon>Bacteroidaceae</taxon>
        <taxon>Bacteroides</taxon>
    </lineage>
</organism>
<dbReference type="PANTHER" id="PTHR30425:SF1">
    <property type="entry name" value="PHOSPHATE TRANSPORT SYSTEM PERMEASE PROTEIN PSTC"/>
    <property type="match status" value="1"/>
</dbReference>
<protein>
    <submittedName>
        <fullName evidence="11">ABC transporter permease subunit</fullName>
    </submittedName>
</protein>
<feature type="transmembrane region" description="Helical" evidence="9">
    <location>
        <begin position="119"/>
        <end position="146"/>
    </location>
</feature>
<dbReference type="Pfam" id="PF00528">
    <property type="entry name" value="BPD_transp_1"/>
    <property type="match status" value="1"/>
</dbReference>
<name>A0A414W6R8_BACUN</name>
<evidence type="ECO:0000256" key="5">
    <source>
        <dbReference type="ARBA" id="ARBA00022592"/>
    </source>
</evidence>
<gene>
    <name evidence="11" type="ORF">DW216_20895</name>
</gene>
<dbReference type="EMBL" id="QRJL01000048">
    <property type="protein sequence ID" value="RHH23032.1"/>
    <property type="molecule type" value="Genomic_DNA"/>
</dbReference>
<dbReference type="InterPro" id="IPR035906">
    <property type="entry name" value="MetI-like_sf"/>
</dbReference>
<dbReference type="PROSITE" id="PS50928">
    <property type="entry name" value="ABC_TM1"/>
    <property type="match status" value="1"/>
</dbReference>
<evidence type="ECO:0000256" key="3">
    <source>
        <dbReference type="ARBA" id="ARBA00022448"/>
    </source>
</evidence>
<evidence type="ECO:0000256" key="1">
    <source>
        <dbReference type="ARBA" id="ARBA00004651"/>
    </source>
</evidence>
<dbReference type="InterPro" id="IPR051124">
    <property type="entry name" value="Phosphate_Transport_Permease"/>
</dbReference>
<feature type="transmembrane region" description="Helical" evidence="9">
    <location>
        <begin position="81"/>
        <end position="99"/>
    </location>
</feature>
<evidence type="ECO:0000256" key="2">
    <source>
        <dbReference type="ARBA" id="ARBA00007069"/>
    </source>
</evidence>
<keyword evidence="4" id="KW-1003">Cell membrane</keyword>
<dbReference type="Gene3D" id="1.10.3720.10">
    <property type="entry name" value="MetI-like"/>
    <property type="match status" value="1"/>
</dbReference>
<dbReference type="RefSeq" id="WP_118275202.1">
    <property type="nucleotide sequence ID" value="NZ_QRJL01000048.1"/>
</dbReference>
<dbReference type="AlphaFoldDB" id="A0A414W6R8"/>
<evidence type="ECO:0000256" key="4">
    <source>
        <dbReference type="ARBA" id="ARBA00022475"/>
    </source>
</evidence>
<dbReference type="GO" id="GO:0005886">
    <property type="term" value="C:plasma membrane"/>
    <property type="evidence" value="ECO:0007669"/>
    <property type="project" value="UniProtKB-SubCell"/>
</dbReference>
<feature type="non-terminal residue" evidence="11">
    <location>
        <position position="1"/>
    </location>
</feature>
<dbReference type="CDD" id="cd06261">
    <property type="entry name" value="TM_PBP2"/>
    <property type="match status" value="1"/>
</dbReference>
<dbReference type="SUPFAM" id="SSF161098">
    <property type="entry name" value="MetI-like"/>
    <property type="match status" value="1"/>
</dbReference>
<keyword evidence="8 9" id="KW-0472">Membrane</keyword>
<keyword evidence="6 9" id="KW-0812">Transmembrane</keyword>
<dbReference type="GO" id="GO:0055085">
    <property type="term" value="P:transmembrane transport"/>
    <property type="evidence" value="ECO:0007669"/>
    <property type="project" value="InterPro"/>
</dbReference>
<keyword evidence="7 9" id="KW-1133">Transmembrane helix</keyword>
<evidence type="ECO:0000256" key="6">
    <source>
        <dbReference type="ARBA" id="ARBA00022692"/>
    </source>
</evidence>
<evidence type="ECO:0000313" key="11">
    <source>
        <dbReference type="EMBL" id="RHH23032.1"/>
    </source>
</evidence>
<evidence type="ECO:0000313" key="12">
    <source>
        <dbReference type="Proteomes" id="UP000283766"/>
    </source>
</evidence>
<comment type="caution">
    <text evidence="11">The sequence shown here is derived from an EMBL/GenBank/DDBJ whole genome shotgun (WGS) entry which is preliminary data.</text>
</comment>
<feature type="domain" description="ABC transmembrane type-1" evidence="10">
    <location>
        <begin position="1"/>
        <end position="143"/>
    </location>
</feature>
<dbReference type="Proteomes" id="UP000283766">
    <property type="component" value="Unassembled WGS sequence"/>
</dbReference>
<dbReference type="PANTHER" id="PTHR30425">
    <property type="entry name" value="PHOSPHATE TRANSPORT SYSTEM PERMEASE PROTEIN PST"/>
    <property type="match status" value="1"/>
</dbReference>
<sequence>LKMAAGQCVLVAGIVLGIMLLPYVVSTCQESLVNAKRTYEKSGLALGLSREYVLIKVILPAIRPGIVASAMMAFGRALGETMAVMMVIGNSAIFPKLLGRGQTLPALTALEMGSIEYGSIHLSVLYVANLVLLVILVVVTLAGQLLKRRFAEHEK</sequence>
<dbReference type="InterPro" id="IPR000515">
    <property type="entry name" value="MetI-like"/>
</dbReference>
<accession>A0A414W6R8</accession>
<keyword evidence="3 9" id="KW-0813">Transport</keyword>
<evidence type="ECO:0000256" key="7">
    <source>
        <dbReference type="ARBA" id="ARBA00022989"/>
    </source>
</evidence>
<proteinExistence type="inferred from homology"/>
<evidence type="ECO:0000256" key="8">
    <source>
        <dbReference type="ARBA" id="ARBA00023136"/>
    </source>
</evidence>
<dbReference type="GO" id="GO:0006817">
    <property type="term" value="P:phosphate ion transport"/>
    <property type="evidence" value="ECO:0007669"/>
    <property type="project" value="UniProtKB-KW"/>
</dbReference>
<comment type="subcellular location">
    <subcellularLocation>
        <location evidence="1 9">Cell membrane</location>
        <topology evidence="1 9">Multi-pass membrane protein</topology>
    </subcellularLocation>
</comment>